<keyword evidence="2" id="KW-1185">Reference proteome</keyword>
<evidence type="ECO:0000313" key="2">
    <source>
        <dbReference type="Proteomes" id="UP000265520"/>
    </source>
</evidence>
<dbReference type="AlphaFoldDB" id="A0A392NHJ9"/>
<dbReference type="Proteomes" id="UP000265520">
    <property type="component" value="Unassembled WGS sequence"/>
</dbReference>
<comment type="caution">
    <text evidence="1">The sequence shown here is derived from an EMBL/GenBank/DDBJ whole genome shotgun (WGS) entry which is preliminary data.</text>
</comment>
<organism evidence="1 2">
    <name type="scientific">Trifolium medium</name>
    <dbReference type="NCBI Taxonomy" id="97028"/>
    <lineage>
        <taxon>Eukaryota</taxon>
        <taxon>Viridiplantae</taxon>
        <taxon>Streptophyta</taxon>
        <taxon>Embryophyta</taxon>
        <taxon>Tracheophyta</taxon>
        <taxon>Spermatophyta</taxon>
        <taxon>Magnoliopsida</taxon>
        <taxon>eudicotyledons</taxon>
        <taxon>Gunneridae</taxon>
        <taxon>Pentapetalae</taxon>
        <taxon>rosids</taxon>
        <taxon>fabids</taxon>
        <taxon>Fabales</taxon>
        <taxon>Fabaceae</taxon>
        <taxon>Papilionoideae</taxon>
        <taxon>50 kb inversion clade</taxon>
        <taxon>NPAAA clade</taxon>
        <taxon>Hologalegina</taxon>
        <taxon>IRL clade</taxon>
        <taxon>Trifolieae</taxon>
        <taxon>Trifolium</taxon>
    </lineage>
</organism>
<evidence type="ECO:0000313" key="1">
    <source>
        <dbReference type="EMBL" id="MCH98689.1"/>
    </source>
</evidence>
<name>A0A392NHJ9_9FABA</name>
<reference evidence="1 2" key="1">
    <citation type="journal article" date="2018" name="Front. Plant Sci.">
        <title>Red Clover (Trifolium pratense) and Zigzag Clover (T. medium) - A Picture of Genomic Similarities and Differences.</title>
        <authorList>
            <person name="Dluhosova J."/>
            <person name="Istvanek J."/>
            <person name="Nedelnik J."/>
            <person name="Repkova J."/>
        </authorList>
    </citation>
    <scope>NUCLEOTIDE SEQUENCE [LARGE SCALE GENOMIC DNA]</scope>
    <source>
        <strain evidence="2">cv. 10/8</strain>
        <tissue evidence="1">Leaf</tissue>
    </source>
</reference>
<protein>
    <submittedName>
        <fullName evidence="1">Autophagy-related protein 18f-like</fullName>
    </submittedName>
</protein>
<accession>A0A392NHJ9</accession>
<dbReference type="EMBL" id="LXQA010038286">
    <property type="protein sequence ID" value="MCH98689.1"/>
    <property type="molecule type" value="Genomic_DNA"/>
</dbReference>
<sequence length="80" mass="8179">MRNDGHKQQLLHHPGGVGVGVGGGGGRTNGFIPSSFRAISSYLRIVSSGASTVARSAASVASSIVDRDDVADHDQVCVCE</sequence>
<proteinExistence type="predicted"/>